<evidence type="ECO:0000256" key="3">
    <source>
        <dbReference type="ARBA" id="ARBA00022833"/>
    </source>
</evidence>
<gene>
    <name evidence="10" type="ORF">B0T16DRAFT_380579</name>
</gene>
<keyword evidence="3" id="KW-0862">Zinc</keyword>
<sequence>MDAFSIFRQGLTSVASRTPQHNYYAKPRIPAPPPQPLRDDFDSDSPQRTAHTLTACCRCRQRKTRCDPTLPRCSPCERSGSTCEYFDTTKGKKINRLYVVKLQETVRKLENELKQYTDDGEFSDEALVRPGGLVRLNETDETPRYLGPSSGIAMTRLVMEEAKRYTESKRIADLIPEIKKRRRDRANRMQSVVSAAGSVSGPSDRKKSYPMTSEHPAEGFPAKKVYDKLLECFNQRAHFFAPILHEKVLAEDFEAVYSGDTDSYKNFVVRMVLAISLQKMEAKWAGLADSYYLAAMHYFEDVIRPKDIKTLQCLILLAQYSLLTPTRTAVYYIIGFATRICQQLGLNEEKTIGLGITDPQALDMRRRIVWIATANELGLAHTMGRPSGFAKGNDHIDVKFFETVDDEYVTPDGIKPGPISEKKMVAIQFCKMRLLQAEIRRTLYETKRPEPSHENHPWFLQMEQKCKQWLDSAPDQPVWAKHWFTGRFHTLMITMFRPSPQVPKPTSKAANICFDAANYIIKLSQGQLETGAVDVTWVFMLVLYMSLNTLLWTISYPEVRNKHPRAEVEELVDAAVDIIEKCSERWPGSSSAANLYCVFAKACMQSYNHREESVTPPANATDSGLDTPPSLVDTSSPDSDSTATGASSQHPLSQPSQLFNSNSPFGYVFGATPEMSGVQYGFDTGPPGFFDRQPSFRSNSIFYNPGTDANGRRGSYFPPDFTHDNDGPLAESMDEATPPGTAMSHTSLSPPTTIVHALPTPPESLAPPSADPSNHLSPMSSGLRSASPTPTPTMRRASPVPMSLQPSPLPVPLPDLKFEPHDYSQPHLKQQQGIPPPRNVFTIPPPPHTHTQQRGIPTTITDWFSPPAPFISPHAFSGGPGGGNGGGPPNPAYWGDSTANPAFVGLGLTNSDSYTIAGRGGLGTDNDFDMFAGSADFDMPYQFTQERQGSLSQEQQLELMDVLETEGMSDINTFLSSHNMGMGGGGMGGGLRW</sequence>
<organism evidence="10 11">
    <name type="scientific">Cercophora newfieldiana</name>
    <dbReference type="NCBI Taxonomy" id="92897"/>
    <lineage>
        <taxon>Eukaryota</taxon>
        <taxon>Fungi</taxon>
        <taxon>Dikarya</taxon>
        <taxon>Ascomycota</taxon>
        <taxon>Pezizomycotina</taxon>
        <taxon>Sordariomycetes</taxon>
        <taxon>Sordariomycetidae</taxon>
        <taxon>Sordariales</taxon>
        <taxon>Lasiosphaeriaceae</taxon>
        <taxon>Cercophora</taxon>
    </lineage>
</organism>
<dbReference type="SMART" id="SM00066">
    <property type="entry name" value="GAL4"/>
    <property type="match status" value="1"/>
</dbReference>
<evidence type="ECO:0000256" key="5">
    <source>
        <dbReference type="ARBA" id="ARBA00023125"/>
    </source>
</evidence>
<dbReference type="GO" id="GO:0000981">
    <property type="term" value="F:DNA-binding transcription factor activity, RNA polymerase II-specific"/>
    <property type="evidence" value="ECO:0007669"/>
    <property type="project" value="InterPro"/>
</dbReference>
<protein>
    <submittedName>
        <fullName evidence="10">Fungal-specific transcription factor domain-containing protein</fullName>
    </submittedName>
</protein>
<dbReference type="InterPro" id="IPR001138">
    <property type="entry name" value="Zn2Cys6_DnaBD"/>
</dbReference>
<feature type="region of interest" description="Disordered" evidence="8">
    <location>
        <begin position="613"/>
        <end position="657"/>
    </location>
</feature>
<dbReference type="EMBL" id="JAULSV010000006">
    <property type="protein sequence ID" value="KAK0641668.1"/>
    <property type="molecule type" value="Genomic_DNA"/>
</dbReference>
<dbReference type="AlphaFoldDB" id="A0AA39XWQ4"/>
<comment type="caution">
    <text evidence="10">The sequence shown here is derived from an EMBL/GenBank/DDBJ whole genome shotgun (WGS) entry which is preliminary data.</text>
</comment>
<dbReference type="SMART" id="SM00906">
    <property type="entry name" value="Fungal_trans"/>
    <property type="match status" value="1"/>
</dbReference>
<evidence type="ECO:0000313" key="10">
    <source>
        <dbReference type="EMBL" id="KAK0641668.1"/>
    </source>
</evidence>
<dbReference type="PANTHER" id="PTHR47782:SF8">
    <property type="entry name" value="ZN(II)2CYS6 TRANSCRIPTION FACTOR (EUROFUNG)"/>
    <property type="match status" value="1"/>
</dbReference>
<evidence type="ECO:0000259" key="9">
    <source>
        <dbReference type="PROSITE" id="PS50048"/>
    </source>
</evidence>
<dbReference type="Proteomes" id="UP001174936">
    <property type="component" value="Unassembled WGS sequence"/>
</dbReference>
<dbReference type="CDD" id="cd00067">
    <property type="entry name" value="GAL4"/>
    <property type="match status" value="1"/>
</dbReference>
<dbReference type="Pfam" id="PF00172">
    <property type="entry name" value="Zn_clus"/>
    <property type="match status" value="1"/>
</dbReference>
<dbReference type="CDD" id="cd12148">
    <property type="entry name" value="fungal_TF_MHR"/>
    <property type="match status" value="1"/>
</dbReference>
<dbReference type="Gene3D" id="4.10.240.10">
    <property type="entry name" value="Zn(2)-C6 fungal-type DNA-binding domain"/>
    <property type="match status" value="1"/>
</dbReference>
<accession>A0AA39XWQ4</accession>
<evidence type="ECO:0000256" key="1">
    <source>
        <dbReference type="ARBA" id="ARBA00004123"/>
    </source>
</evidence>
<dbReference type="GO" id="GO:0008270">
    <property type="term" value="F:zinc ion binding"/>
    <property type="evidence" value="ECO:0007669"/>
    <property type="project" value="InterPro"/>
</dbReference>
<dbReference type="PROSITE" id="PS00463">
    <property type="entry name" value="ZN2_CY6_FUNGAL_1"/>
    <property type="match status" value="1"/>
</dbReference>
<evidence type="ECO:0000256" key="7">
    <source>
        <dbReference type="ARBA" id="ARBA00023242"/>
    </source>
</evidence>
<feature type="region of interest" description="Disordered" evidence="8">
    <location>
        <begin position="718"/>
        <end position="805"/>
    </location>
</feature>
<keyword evidence="4" id="KW-0805">Transcription regulation</keyword>
<dbReference type="PANTHER" id="PTHR47782">
    <property type="entry name" value="ZN(II)2CYS6 TRANSCRIPTION FACTOR (EUROFUNG)-RELATED"/>
    <property type="match status" value="1"/>
</dbReference>
<evidence type="ECO:0000256" key="4">
    <source>
        <dbReference type="ARBA" id="ARBA00023015"/>
    </source>
</evidence>
<feature type="region of interest" description="Disordered" evidence="8">
    <location>
        <begin position="182"/>
        <end position="215"/>
    </location>
</feature>
<feature type="domain" description="Zn(2)-C6 fungal-type" evidence="9">
    <location>
        <begin position="55"/>
        <end position="85"/>
    </location>
</feature>
<dbReference type="InterPro" id="IPR007219">
    <property type="entry name" value="XnlR_reg_dom"/>
</dbReference>
<feature type="compositionally biased region" description="Low complexity" evidence="8">
    <location>
        <begin position="191"/>
        <end position="201"/>
    </location>
</feature>
<proteinExistence type="predicted"/>
<evidence type="ECO:0000313" key="11">
    <source>
        <dbReference type="Proteomes" id="UP001174936"/>
    </source>
</evidence>
<dbReference type="PROSITE" id="PS50048">
    <property type="entry name" value="ZN2_CY6_FUNGAL_2"/>
    <property type="match status" value="1"/>
</dbReference>
<keyword evidence="6" id="KW-0804">Transcription</keyword>
<dbReference type="GO" id="GO:0005634">
    <property type="term" value="C:nucleus"/>
    <property type="evidence" value="ECO:0007669"/>
    <property type="project" value="UniProtKB-SubCell"/>
</dbReference>
<evidence type="ECO:0000256" key="6">
    <source>
        <dbReference type="ARBA" id="ARBA00023163"/>
    </source>
</evidence>
<feature type="compositionally biased region" description="Polar residues" evidence="8">
    <location>
        <begin position="743"/>
        <end position="752"/>
    </location>
</feature>
<keyword evidence="11" id="KW-1185">Reference proteome</keyword>
<dbReference type="InterPro" id="IPR052202">
    <property type="entry name" value="Yeast_MetPath_Reg"/>
</dbReference>
<dbReference type="GO" id="GO:0045944">
    <property type="term" value="P:positive regulation of transcription by RNA polymerase II"/>
    <property type="evidence" value="ECO:0007669"/>
    <property type="project" value="TreeGrafter"/>
</dbReference>
<dbReference type="InterPro" id="IPR036864">
    <property type="entry name" value="Zn2-C6_fun-type_DNA-bd_sf"/>
</dbReference>
<evidence type="ECO:0000256" key="8">
    <source>
        <dbReference type="SAM" id="MobiDB-lite"/>
    </source>
</evidence>
<keyword evidence="7" id="KW-0539">Nucleus</keyword>
<dbReference type="SUPFAM" id="SSF57701">
    <property type="entry name" value="Zn2/Cys6 DNA-binding domain"/>
    <property type="match status" value="1"/>
</dbReference>
<keyword evidence="5" id="KW-0238">DNA-binding</keyword>
<name>A0AA39XWQ4_9PEZI</name>
<dbReference type="Pfam" id="PF04082">
    <property type="entry name" value="Fungal_trans"/>
    <property type="match status" value="1"/>
</dbReference>
<feature type="region of interest" description="Disordered" evidence="8">
    <location>
        <begin position="18"/>
        <end position="46"/>
    </location>
</feature>
<reference evidence="10" key="1">
    <citation type="submission" date="2023-06" db="EMBL/GenBank/DDBJ databases">
        <title>Genome-scale phylogeny and comparative genomics of the fungal order Sordariales.</title>
        <authorList>
            <consortium name="Lawrence Berkeley National Laboratory"/>
            <person name="Hensen N."/>
            <person name="Bonometti L."/>
            <person name="Westerberg I."/>
            <person name="Brannstrom I.O."/>
            <person name="Guillou S."/>
            <person name="Cros-Aarteil S."/>
            <person name="Calhoun S."/>
            <person name="Haridas S."/>
            <person name="Kuo A."/>
            <person name="Mondo S."/>
            <person name="Pangilinan J."/>
            <person name="Riley R."/>
            <person name="Labutti K."/>
            <person name="Andreopoulos B."/>
            <person name="Lipzen A."/>
            <person name="Chen C."/>
            <person name="Yanf M."/>
            <person name="Daum C."/>
            <person name="Ng V."/>
            <person name="Clum A."/>
            <person name="Steindorff A."/>
            <person name="Ohm R."/>
            <person name="Martin F."/>
            <person name="Silar P."/>
            <person name="Natvig D."/>
            <person name="Lalanne C."/>
            <person name="Gautier V."/>
            <person name="Ament-Velasquez S.L."/>
            <person name="Kruys A."/>
            <person name="Hutchinson M.I."/>
            <person name="Powell A.J."/>
            <person name="Barry K."/>
            <person name="Miller A.N."/>
            <person name="Grigoriev I.V."/>
            <person name="Debuchy R."/>
            <person name="Gladieux P."/>
            <person name="Thoren M.H."/>
            <person name="Johannesson H."/>
        </authorList>
    </citation>
    <scope>NUCLEOTIDE SEQUENCE</scope>
    <source>
        <strain evidence="10">SMH2532-1</strain>
    </source>
</reference>
<dbReference type="GO" id="GO:0006351">
    <property type="term" value="P:DNA-templated transcription"/>
    <property type="evidence" value="ECO:0007669"/>
    <property type="project" value="InterPro"/>
</dbReference>
<dbReference type="GO" id="GO:0043565">
    <property type="term" value="F:sequence-specific DNA binding"/>
    <property type="evidence" value="ECO:0007669"/>
    <property type="project" value="TreeGrafter"/>
</dbReference>
<feature type="compositionally biased region" description="Low complexity" evidence="8">
    <location>
        <begin position="626"/>
        <end position="657"/>
    </location>
</feature>
<evidence type="ECO:0000256" key="2">
    <source>
        <dbReference type="ARBA" id="ARBA00022723"/>
    </source>
</evidence>
<comment type="subcellular location">
    <subcellularLocation>
        <location evidence="1">Nucleus</location>
    </subcellularLocation>
</comment>
<feature type="compositionally biased region" description="Polar residues" evidence="8">
    <location>
        <begin position="771"/>
        <end position="788"/>
    </location>
</feature>
<keyword evidence="2" id="KW-0479">Metal-binding</keyword>